<dbReference type="SUPFAM" id="SSF53067">
    <property type="entry name" value="Actin-like ATPase domain"/>
    <property type="match status" value="1"/>
</dbReference>
<accession>A0ABS8MNB5</accession>
<name>A0ABS8MNB5_9FLAO</name>
<evidence type="ECO:0000313" key="2">
    <source>
        <dbReference type="Proteomes" id="UP001430919"/>
    </source>
</evidence>
<dbReference type="RefSeq" id="WP_229986986.1">
    <property type="nucleotide sequence ID" value="NZ_JAJJMO010000001.1"/>
</dbReference>
<gene>
    <name evidence="1" type="ORF">LNQ49_01280</name>
</gene>
<proteinExistence type="predicted"/>
<dbReference type="Gene3D" id="3.30.420.40">
    <property type="match status" value="1"/>
</dbReference>
<dbReference type="Proteomes" id="UP001430919">
    <property type="component" value="Unassembled WGS sequence"/>
</dbReference>
<sequence length="365" mass="41589">MLKKNKSQILILIFLNLFFSINSFSQKNVYAGIEIGRRTIKVTVVEVNNIKKADYKIVHYVAEEGLSFAKNITAYGELTQEDINKASSIVYNHLSQIRVKYNISEDNIFLVASSVFASARNLNVLKSRIASLANKDLDVININEETRILVKGSIPPVDYPNAILLDIGAANTKGGYIDEIGDNRLEFMPLELDFGTMTLTDAVKKTVVNQKEASNMTVYQEKSFDYNPVLRKKVKEMLDSNPLLLKKEKIYLSGGAVWAFTTLYFNEYTKDHYVPFNLEDIMNYDAVLKNNFNKYSNLSKTDKEAARVLNIYDQKYLISANNILLTFVEGIPNLEKKKIYFVKEGPIAWLISYIADRSKKINTNF</sequence>
<dbReference type="EMBL" id="JAJJMO010000001">
    <property type="protein sequence ID" value="MCC9070237.1"/>
    <property type="molecule type" value="Genomic_DNA"/>
</dbReference>
<keyword evidence="2" id="KW-1185">Reference proteome</keyword>
<protein>
    <submittedName>
        <fullName evidence="1">Exopolyphosphatase</fullName>
    </submittedName>
</protein>
<reference evidence="1" key="1">
    <citation type="submission" date="2021-11" db="EMBL/GenBank/DDBJ databases">
        <title>Description of novel Flavobacterium species.</title>
        <authorList>
            <person name="Saticioglu I.B."/>
            <person name="Ay H."/>
            <person name="Altun S."/>
            <person name="Duman M."/>
        </authorList>
    </citation>
    <scope>NUCLEOTIDE SEQUENCE</scope>
    <source>
        <strain evidence="1">F-65</strain>
    </source>
</reference>
<organism evidence="1 2">
    <name type="scientific">Flavobacterium pisciphilum</name>
    <dbReference type="NCBI Taxonomy" id="2893755"/>
    <lineage>
        <taxon>Bacteria</taxon>
        <taxon>Pseudomonadati</taxon>
        <taxon>Bacteroidota</taxon>
        <taxon>Flavobacteriia</taxon>
        <taxon>Flavobacteriales</taxon>
        <taxon>Flavobacteriaceae</taxon>
        <taxon>Flavobacterium</taxon>
    </lineage>
</organism>
<dbReference type="InterPro" id="IPR043129">
    <property type="entry name" value="ATPase_NBD"/>
</dbReference>
<comment type="caution">
    <text evidence="1">The sequence shown here is derived from an EMBL/GenBank/DDBJ whole genome shotgun (WGS) entry which is preliminary data.</text>
</comment>
<evidence type="ECO:0000313" key="1">
    <source>
        <dbReference type="EMBL" id="MCC9070237.1"/>
    </source>
</evidence>